<comment type="caution">
    <text evidence="12">The sequence shown here is derived from an EMBL/GenBank/DDBJ whole genome shotgun (WGS) entry which is preliminary data.</text>
</comment>
<comment type="subcellular location">
    <subcellularLocation>
        <location evidence="1">Nucleus</location>
    </subcellularLocation>
</comment>
<dbReference type="InterPro" id="IPR036236">
    <property type="entry name" value="Znf_C2H2_sf"/>
</dbReference>
<keyword evidence="10" id="KW-1133">Transmembrane helix</keyword>
<evidence type="ECO:0000313" key="12">
    <source>
        <dbReference type="EMBL" id="TQV93273.1"/>
    </source>
</evidence>
<feature type="compositionally biased region" description="Low complexity" evidence="9">
    <location>
        <begin position="285"/>
        <end position="310"/>
    </location>
</feature>
<keyword evidence="7" id="KW-0539">Nucleus</keyword>
<evidence type="ECO:0000256" key="10">
    <source>
        <dbReference type="SAM" id="Phobius"/>
    </source>
</evidence>
<feature type="region of interest" description="Disordered" evidence="9">
    <location>
        <begin position="18"/>
        <end position="41"/>
    </location>
</feature>
<feature type="compositionally biased region" description="Polar residues" evidence="9">
    <location>
        <begin position="458"/>
        <end position="477"/>
    </location>
</feature>
<protein>
    <submittedName>
        <fullName evidence="12">Zinc finger domain-containing protein, C2H2-type</fullName>
    </submittedName>
</protein>
<feature type="compositionally biased region" description="Polar residues" evidence="9">
    <location>
        <begin position="345"/>
        <end position="377"/>
    </location>
</feature>
<dbReference type="AlphaFoldDB" id="A0A545UUX7"/>
<dbReference type="InterPro" id="IPR051061">
    <property type="entry name" value="Zinc_finger_trans_reg"/>
</dbReference>
<dbReference type="Gene3D" id="3.30.160.60">
    <property type="entry name" value="Classic Zinc Finger"/>
    <property type="match status" value="3"/>
</dbReference>
<dbReference type="Proteomes" id="UP000315783">
    <property type="component" value="Unassembled WGS sequence"/>
</dbReference>
<evidence type="ECO:0000256" key="1">
    <source>
        <dbReference type="ARBA" id="ARBA00004123"/>
    </source>
</evidence>
<dbReference type="PANTHER" id="PTHR46179">
    <property type="entry name" value="ZINC FINGER PROTEIN"/>
    <property type="match status" value="1"/>
</dbReference>
<evidence type="ECO:0000313" key="13">
    <source>
        <dbReference type="Proteomes" id="UP000315783"/>
    </source>
</evidence>
<keyword evidence="10" id="KW-0812">Transmembrane</keyword>
<evidence type="ECO:0000256" key="4">
    <source>
        <dbReference type="ARBA" id="ARBA00022833"/>
    </source>
</evidence>
<evidence type="ECO:0000256" key="3">
    <source>
        <dbReference type="ARBA" id="ARBA00022771"/>
    </source>
</evidence>
<keyword evidence="6" id="KW-0804">Transcription</keyword>
<dbReference type="EMBL" id="SPUK01000012">
    <property type="protein sequence ID" value="TQV93273.1"/>
    <property type="molecule type" value="Genomic_DNA"/>
</dbReference>
<feature type="region of interest" description="Disordered" evidence="9">
    <location>
        <begin position="258"/>
        <end position="496"/>
    </location>
</feature>
<keyword evidence="3 8" id="KW-0863">Zinc-finger</keyword>
<feature type="compositionally biased region" description="Polar residues" evidence="9">
    <location>
        <begin position="18"/>
        <end position="33"/>
    </location>
</feature>
<dbReference type="OrthoDB" id="6365676at2759"/>
<dbReference type="GO" id="GO:0006357">
    <property type="term" value="P:regulation of transcription by RNA polymerase II"/>
    <property type="evidence" value="ECO:0007669"/>
    <property type="project" value="TreeGrafter"/>
</dbReference>
<evidence type="ECO:0000259" key="11">
    <source>
        <dbReference type="PROSITE" id="PS50157"/>
    </source>
</evidence>
<dbReference type="GO" id="GO:0008270">
    <property type="term" value="F:zinc ion binding"/>
    <property type="evidence" value="ECO:0007669"/>
    <property type="project" value="UniProtKB-KW"/>
</dbReference>
<feature type="compositionally biased region" description="Pro residues" evidence="9">
    <location>
        <begin position="268"/>
        <end position="284"/>
    </location>
</feature>
<name>A0A545UUX7_9HYPO</name>
<gene>
    <name evidence="12" type="ORF">IF1G_07851</name>
</gene>
<evidence type="ECO:0000256" key="9">
    <source>
        <dbReference type="SAM" id="MobiDB-lite"/>
    </source>
</evidence>
<dbReference type="PROSITE" id="PS00028">
    <property type="entry name" value="ZINC_FINGER_C2H2_1"/>
    <property type="match status" value="2"/>
</dbReference>
<dbReference type="SMART" id="SM00355">
    <property type="entry name" value="ZnF_C2H2"/>
    <property type="match status" value="3"/>
</dbReference>
<feature type="domain" description="C2H2-type" evidence="11">
    <location>
        <begin position="534"/>
        <end position="564"/>
    </location>
</feature>
<dbReference type="GO" id="GO:0005634">
    <property type="term" value="C:nucleus"/>
    <property type="evidence" value="ECO:0007669"/>
    <property type="project" value="UniProtKB-SubCell"/>
</dbReference>
<feature type="region of interest" description="Disordered" evidence="9">
    <location>
        <begin position="87"/>
        <end position="146"/>
    </location>
</feature>
<dbReference type="Pfam" id="PF00096">
    <property type="entry name" value="zf-C2H2"/>
    <property type="match status" value="2"/>
</dbReference>
<dbReference type="PANTHER" id="PTHR46179:SF13">
    <property type="entry name" value="C2H2-TYPE DOMAIN-CONTAINING PROTEIN"/>
    <property type="match status" value="1"/>
</dbReference>
<evidence type="ECO:0000256" key="5">
    <source>
        <dbReference type="ARBA" id="ARBA00023015"/>
    </source>
</evidence>
<feature type="region of interest" description="Disordered" evidence="9">
    <location>
        <begin position="221"/>
        <end position="245"/>
    </location>
</feature>
<accession>A0A545UUX7</accession>
<feature type="compositionally biased region" description="Polar residues" evidence="9">
    <location>
        <begin position="109"/>
        <end position="123"/>
    </location>
</feature>
<evidence type="ECO:0000256" key="2">
    <source>
        <dbReference type="ARBA" id="ARBA00022723"/>
    </source>
</evidence>
<feature type="compositionally biased region" description="Polar residues" evidence="9">
    <location>
        <begin position="230"/>
        <end position="242"/>
    </location>
</feature>
<proteinExistence type="predicted"/>
<evidence type="ECO:0000256" key="8">
    <source>
        <dbReference type="PROSITE-ProRule" id="PRU00042"/>
    </source>
</evidence>
<feature type="domain" description="C2H2-type" evidence="11">
    <location>
        <begin position="506"/>
        <end position="535"/>
    </location>
</feature>
<evidence type="ECO:0000256" key="6">
    <source>
        <dbReference type="ARBA" id="ARBA00023163"/>
    </source>
</evidence>
<keyword evidence="10" id="KW-0472">Membrane</keyword>
<reference evidence="12 13" key="1">
    <citation type="journal article" date="2019" name="Appl. Microbiol. Biotechnol.">
        <title>Genome sequence of Isaria javanica and comparative genome analysis insights into family S53 peptidase evolution in fungal entomopathogens.</title>
        <authorList>
            <person name="Lin R."/>
            <person name="Zhang X."/>
            <person name="Xin B."/>
            <person name="Zou M."/>
            <person name="Gao Y."/>
            <person name="Qin F."/>
            <person name="Hu Q."/>
            <person name="Xie B."/>
            <person name="Cheng X."/>
        </authorList>
    </citation>
    <scope>NUCLEOTIDE SEQUENCE [LARGE SCALE GENOMIC DNA]</scope>
    <source>
        <strain evidence="12 13">IJ1G</strain>
    </source>
</reference>
<evidence type="ECO:0000256" key="7">
    <source>
        <dbReference type="ARBA" id="ARBA00023242"/>
    </source>
</evidence>
<sequence>MAGRPAFWRQLRPWSSTANANADAVPSTTTPRTTVEESSHHRLATRDLSDSAVAGVAVGVVIFCLLLAFCLYPVIVGCLKRRKRGSRRRFDDEAGIGDLPDGSDGTRPRLSSSDSLKHSNTLSRGYDFDPATVPQKEGVPNPDPVLLNFAQYDPETARGTVEYMPKDMVDDQPGVLKGTSEDYYRTSIPSSAFGMPDEPFWLPPRTTSRASSLSHNVRHMFRRKSDKNHTISSVSSSNNGTEQGAMPLQRIITAEEPMAESPTAMSPSPSPPPQSPAPVPPPSVTPRGLSAEPPSAALSSTSSPRTLLKSPSPPANPAPGTVNPMDIMAPSTESEQWHRTEYQLYASSYESPSPQPLQTQVEQDQASPASVNQSGSPNVHARPANGGAPERKDSGQTQTLADEDNIKPLGRHPSFPSELKNSGQTHALTGEDNIKPVGRHPSFPSEHSTPLPGPGFTDVSSQNTPSTQLDTPSPDSRNSSEFRHSASPGVVAHHMPSPVKNQDGMYQCDEPGCTQSFDQPHKLKHHQRYHSKDHKCHYPGCGKGFGTKTHLQRHINDRHEKKKKFHCSMEGCDYSKLGGRAFPRKDNWKRHMMKIHNLEQQQLPMPVEVDAEMTGL</sequence>
<organism evidence="12 13">
    <name type="scientific">Cordyceps javanica</name>
    <dbReference type="NCBI Taxonomy" id="43265"/>
    <lineage>
        <taxon>Eukaryota</taxon>
        <taxon>Fungi</taxon>
        <taxon>Dikarya</taxon>
        <taxon>Ascomycota</taxon>
        <taxon>Pezizomycotina</taxon>
        <taxon>Sordariomycetes</taxon>
        <taxon>Hypocreomycetidae</taxon>
        <taxon>Hypocreales</taxon>
        <taxon>Cordycipitaceae</taxon>
        <taxon>Cordyceps</taxon>
    </lineage>
</organism>
<dbReference type="InterPro" id="IPR013087">
    <property type="entry name" value="Znf_C2H2_type"/>
</dbReference>
<keyword evidence="5" id="KW-0805">Transcription regulation</keyword>
<keyword evidence="2" id="KW-0479">Metal-binding</keyword>
<keyword evidence="13" id="KW-1185">Reference proteome</keyword>
<dbReference type="STRING" id="43265.A0A545UUX7"/>
<dbReference type="PROSITE" id="PS50157">
    <property type="entry name" value="ZINC_FINGER_C2H2_2"/>
    <property type="match status" value="2"/>
</dbReference>
<feature type="transmembrane region" description="Helical" evidence="10">
    <location>
        <begin position="52"/>
        <end position="79"/>
    </location>
</feature>
<keyword evidence="4" id="KW-0862">Zinc</keyword>
<dbReference type="SUPFAM" id="SSF57667">
    <property type="entry name" value="beta-beta-alpha zinc fingers"/>
    <property type="match status" value="1"/>
</dbReference>